<evidence type="ECO:0000313" key="3">
    <source>
        <dbReference type="Proteomes" id="UP000752696"/>
    </source>
</evidence>
<dbReference type="AlphaFoldDB" id="A0A6V7GY33"/>
<dbReference type="Proteomes" id="UP000752696">
    <property type="component" value="Unassembled WGS sequence"/>
</dbReference>
<gene>
    <name evidence="2" type="ORF">MHI_LOCUS242123</name>
</gene>
<comment type="caution">
    <text evidence="2">The sequence shown here is derived from an EMBL/GenBank/DDBJ whole genome shotgun (WGS) entry which is preliminary data.</text>
</comment>
<reference evidence="2" key="1">
    <citation type="submission" date="2020-07" db="EMBL/GenBank/DDBJ databases">
        <authorList>
            <person name="Nazaruddin N."/>
        </authorList>
    </citation>
    <scope>NUCLEOTIDE SEQUENCE</scope>
</reference>
<accession>A0A6V7GY33</accession>
<keyword evidence="3" id="KW-1185">Reference proteome</keyword>
<feature type="region of interest" description="Disordered" evidence="1">
    <location>
        <begin position="1"/>
        <end position="98"/>
    </location>
</feature>
<name>A0A6V7GY33_9HYME</name>
<organism evidence="2 3">
    <name type="scientific">Heterotrigona itama</name>
    <dbReference type="NCBI Taxonomy" id="395501"/>
    <lineage>
        <taxon>Eukaryota</taxon>
        <taxon>Metazoa</taxon>
        <taxon>Ecdysozoa</taxon>
        <taxon>Arthropoda</taxon>
        <taxon>Hexapoda</taxon>
        <taxon>Insecta</taxon>
        <taxon>Pterygota</taxon>
        <taxon>Neoptera</taxon>
        <taxon>Endopterygota</taxon>
        <taxon>Hymenoptera</taxon>
        <taxon>Apocrita</taxon>
        <taxon>Aculeata</taxon>
        <taxon>Apoidea</taxon>
        <taxon>Anthophila</taxon>
        <taxon>Apidae</taxon>
        <taxon>Heterotrigona</taxon>
    </lineage>
</organism>
<protein>
    <submittedName>
        <fullName evidence="2">Uncharacterized protein</fullName>
    </submittedName>
</protein>
<dbReference type="EMBL" id="CAJDYZ010004527">
    <property type="protein sequence ID" value="CAD1471538.1"/>
    <property type="molecule type" value="Genomic_DNA"/>
</dbReference>
<evidence type="ECO:0000256" key="1">
    <source>
        <dbReference type="SAM" id="MobiDB-lite"/>
    </source>
</evidence>
<evidence type="ECO:0000313" key="2">
    <source>
        <dbReference type="EMBL" id="CAD1471538.1"/>
    </source>
</evidence>
<dbReference type="OrthoDB" id="10604195at2759"/>
<sequence length="215" mass="23499">MYQAEPHQVSTATGFSWQAEDGHADWSGDLAGNGAGKDETGSGGLRSEEKQQLTDNKRVQERSTKNKKSSQPSFKLCQLRGINPSRKMRTERGEPRRRRIYTRGSLNWSLASHLRIKYHYTKGADAAAAGTETAASLLTTLGGAARSEKTLRGWNPVKRYPNGTVTGTCPVVRGPDDEPEIGSQGSECGATGRRTANLVLKRLNSPRRSTFAPRI</sequence>
<feature type="compositionally biased region" description="Basic and acidic residues" evidence="1">
    <location>
        <begin position="36"/>
        <end position="64"/>
    </location>
</feature>
<proteinExistence type="predicted"/>